<gene>
    <name evidence="1" type="ORF">FHR98_003146</name>
</gene>
<sequence>MNKEFTERTRCWVLSDGRPGMETQCLGLAERLGMAPTIKRIDLRAPWRWLPPILQPLPFASLSPTGDNLEPPWPEVLIATGRKTAALAAAIRKTSGGGCYTVQIQNPTLPTDRFDAVILPDHDGQGARDGVITTTGALGRVTPTALTQAAAQAAPYLQNLPHPRVAVLIGGPNGVYTMPTAVIEEHLTAAIDASKALHGSLMISASNRTPDVIKARLRHAGEQLGCPVWGDAGDGENPYLSYLALADYLLVTADSVNMLCEAAATGKPLMVLNLPGGSRKFTRFHKNLRDRGITRVFSGRLENWHYEPLQEAQRVAAILATRIADHLGRRADS</sequence>
<name>A0A839T0G8_9PROT</name>
<reference evidence="1 2" key="1">
    <citation type="submission" date="2020-08" db="EMBL/GenBank/DDBJ databases">
        <title>Genomic Encyclopedia of Type Strains, Phase III (KMG-III): the genomes of soil and plant-associated and newly described type strains.</title>
        <authorList>
            <person name="Whitman W."/>
        </authorList>
    </citation>
    <scope>NUCLEOTIDE SEQUENCE [LARGE SCALE GENOMIC DNA]</scope>
    <source>
        <strain evidence="1 2">CECT 8803</strain>
    </source>
</reference>
<dbReference type="PANTHER" id="PTHR33986:SF15">
    <property type="entry name" value="MITOCHONDRIAL FISSION PROTEIN ELM1"/>
    <property type="match status" value="1"/>
</dbReference>
<dbReference type="Pfam" id="PF06258">
    <property type="entry name" value="Mito_fiss_Elm1"/>
    <property type="match status" value="1"/>
</dbReference>
<dbReference type="InterPro" id="IPR009367">
    <property type="entry name" value="Elm1-like"/>
</dbReference>
<evidence type="ECO:0008006" key="3">
    <source>
        <dbReference type="Google" id="ProtNLM"/>
    </source>
</evidence>
<dbReference type="Proteomes" id="UP000581135">
    <property type="component" value="Unassembled WGS sequence"/>
</dbReference>
<keyword evidence="2" id="KW-1185">Reference proteome</keyword>
<dbReference type="AlphaFoldDB" id="A0A839T0G8"/>
<evidence type="ECO:0000313" key="1">
    <source>
        <dbReference type="EMBL" id="MBB3066835.1"/>
    </source>
</evidence>
<evidence type="ECO:0000313" key="2">
    <source>
        <dbReference type="Proteomes" id="UP000581135"/>
    </source>
</evidence>
<protein>
    <recommendedName>
        <fullName evidence="3">Nucleoside-diphosphate sugar epimerase</fullName>
    </recommendedName>
</protein>
<comment type="caution">
    <text evidence="1">The sequence shown here is derived from an EMBL/GenBank/DDBJ whole genome shotgun (WGS) entry which is preliminary data.</text>
</comment>
<dbReference type="EMBL" id="JACHXA010000011">
    <property type="protein sequence ID" value="MBB3066835.1"/>
    <property type="molecule type" value="Genomic_DNA"/>
</dbReference>
<accession>A0A839T0G8</accession>
<dbReference type="RefSeq" id="WP_183417665.1">
    <property type="nucleotide sequence ID" value="NZ_JACHXA010000011.1"/>
</dbReference>
<dbReference type="PANTHER" id="PTHR33986">
    <property type="entry name" value="OS02G0535700 PROTEIN"/>
    <property type="match status" value="1"/>
</dbReference>
<proteinExistence type="predicted"/>
<organism evidence="1 2">
    <name type="scientific">Limibacillus halophilus</name>
    <dbReference type="NCBI Taxonomy" id="1579333"/>
    <lineage>
        <taxon>Bacteria</taxon>
        <taxon>Pseudomonadati</taxon>
        <taxon>Pseudomonadota</taxon>
        <taxon>Alphaproteobacteria</taxon>
        <taxon>Rhodospirillales</taxon>
        <taxon>Rhodovibrionaceae</taxon>
        <taxon>Limibacillus</taxon>
    </lineage>
</organism>